<feature type="transmembrane region" description="Helical" evidence="1">
    <location>
        <begin position="277"/>
        <end position="299"/>
    </location>
</feature>
<proteinExistence type="predicted"/>
<feature type="transmembrane region" description="Helical" evidence="1">
    <location>
        <begin position="143"/>
        <end position="160"/>
    </location>
</feature>
<keyword evidence="1" id="KW-1133">Transmembrane helix</keyword>
<name>E6PIV3_9ZZZZ</name>
<dbReference type="SUPFAM" id="SSF50156">
    <property type="entry name" value="PDZ domain-like"/>
    <property type="match status" value="1"/>
</dbReference>
<feature type="transmembrane region" description="Helical" evidence="1">
    <location>
        <begin position="114"/>
        <end position="136"/>
    </location>
</feature>
<dbReference type="SUPFAM" id="SSF55781">
    <property type="entry name" value="GAF domain-like"/>
    <property type="match status" value="1"/>
</dbReference>
<dbReference type="PROSITE" id="PS50106">
    <property type="entry name" value="PDZ"/>
    <property type="match status" value="1"/>
</dbReference>
<dbReference type="InterPro" id="IPR036034">
    <property type="entry name" value="PDZ_sf"/>
</dbReference>
<reference evidence="3" key="1">
    <citation type="submission" date="2009-10" db="EMBL/GenBank/DDBJ databases">
        <title>Diversity of trophic interactions inside an arsenic-rich microbial ecosystem.</title>
        <authorList>
            <person name="Bertin P.N."/>
            <person name="Heinrich-Salmeron A."/>
            <person name="Pelletier E."/>
            <person name="Goulhen-Chollet F."/>
            <person name="Arsene-Ploetze F."/>
            <person name="Gallien S."/>
            <person name="Calteau A."/>
            <person name="Vallenet D."/>
            <person name="Casiot C."/>
            <person name="Chane-Woon-Ming B."/>
            <person name="Giloteaux L."/>
            <person name="Barakat M."/>
            <person name="Bonnefoy V."/>
            <person name="Bruneel O."/>
            <person name="Chandler M."/>
            <person name="Cleiss J."/>
            <person name="Duran R."/>
            <person name="Elbaz-Poulichet F."/>
            <person name="Fonknechten N."/>
            <person name="Lauga B."/>
            <person name="Mornico D."/>
            <person name="Ortet P."/>
            <person name="Schaeffer C."/>
            <person name="Siguier P."/>
            <person name="Alexander Thil Smith A."/>
            <person name="Van Dorsselaer A."/>
            <person name="Weissenbach J."/>
            <person name="Medigue C."/>
            <person name="Le Paslier D."/>
        </authorList>
    </citation>
    <scope>NUCLEOTIDE SEQUENCE</scope>
</reference>
<dbReference type="Gene3D" id="2.30.42.10">
    <property type="match status" value="1"/>
</dbReference>
<sequence length="578" mass="62061">MKRMRTVSQVFVGLLIAIALAFTVASLANIADAGDFGFSLQPGRAGDRIASVTPGSPAAKAGLRPGDSIDIQRTLAARVMVVAPRPGDRLIVHLNRPDGPLVALTATASPPAPIGLLVIVTLTRFAFLLIAGIVAWRRGNDPAARALALFLAAYGAGIGIDLHVVPDPNLRFVPFVLVESLFALGAASALAFACSFPPPPPAGVRERLARATPAIGAIGVLLAFAHLFSAFIFGNPGIARLLLITYVVWYAAVLLVALGAFIASYRTASGAERVRMWWILMTFGIGFSGVIVILISGAVGFSQQWAGYFGFTTLFIPVGLGYTILRHRILDIGFVVNRAVVYTGVSFVVVGLFITFEWLLGHLVDRGSSTSVTLQLGGALVLGLSVRFIHSRVDRYVDDVFFRERHAAEAAVRRFARETALITTPGELVRKTVEIAQSRMRLSACAFYARQGEAYVAMHSTFAGATAVDENDYAILEMRTWHTAVDPHDQNSALAGELAFPMMVRGELAGFLLCGEKETREAFAPDERDALGVLARDAGIALDSLRVRIVERELTSLAAEADLPNDLRARLSALLDRR</sequence>
<keyword evidence="1" id="KW-0812">Transmembrane</keyword>
<dbReference type="AlphaFoldDB" id="E6PIV3"/>
<dbReference type="InterPro" id="IPR001478">
    <property type="entry name" value="PDZ"/>
</dbReference>
<gene>
    <name evidence="3" type="ORF">CARN1_0874</name>
</gene>
<dbReference type="InterPro" id="IPR003018">
    <property type="entry name" value="GAF"/>
</dbReference>
<dbReference type="Gene3D" id="3.30.450.40">
    <property type="match status" value="1"/>
</dbReference>
<feature type="domain" description="PDZ" evidence="2">
    <location>
        <begin position="24"/>
        <end position="69"/>
    </location>
</feature>
<feature type="transmembrane region" description="Helical" evidence="1">
    <location>
        <begin position="172"/>
        <end position="193"/>
    </location>
</feature>
<comment type="caution">
    <text evidence="3">The sequence shown here is derived from an EMBL/GenBank/DDBJ whole genome shotgun (WGS) entry which is preliminary data.</text>
</comment>
<evidence type="ECO:0000313" key="3">
    <source>
        <dbReference type="EMBL" id="CBH76394.1"/>
    </source>
</evidence>
<feature type="transmembrane region" description="Helical" evidence="1">
    <location>
        <begin position="214"/>
        <end position="234"/>
    </location>
</feature>
<organism evidence="3">
    <name type="scientific">mine drainage metagenome</name>
    <dbReference type="NCBI Taxonomy" id="410659"/>
    <lineage>
        <taxon>unclassified sequences</taxon>
        <taxon>metagenomes</taxon>
        <taxon>ecological metagenomes</taxon>
    </lineage>
</organism>
<keyword evidence="1" id="KW-0472">Membrane</keyword>
<evidence type="ECO:0000259" key="2">
    <source>
        <dbReference type="PROSITE" id="PS50106"/>
    </source>
</evidence>
<protein>
    <recommendedName>
        <fullName evidence="2">PDZ domain-containing protein</fullName>
    </recommendedName>
</protein>
<dbReference type="Pfam" id="PF01590">
    <property type="entry name" value="GAF"/>
    <property type="match status" value="1"/>
</dbReference>
<feature type="transmembrane region" description="Helical" evidence="1">
    <location>
        <begin position="372"/>
        <end position="389"/>
    </location>
</feature>
<feature type="transmembrane region" description="Helical" evidence="1">
    <location>
        <begin position="305"/>
        <end position="327"/>
    </location>
</feature>
<accession>E6PIV3</accession>
<dbReference type="InterPro" id="IPR029016">
    <property type="entry name" value="GAF-like_dom_sf"/>
</dbReference>
<dbReference type="EMBL" id="CABL01000019">
    <property type="protein sequence ID" value="CBH76394.1"/>
    <property type="molecule type" value="Genomic_DNA"/>
</dbReference>
<evidence type="ECO:0000256" key="1">
    <source>
        <dbReference type="SAM" id="Phobius"/>
    </source>
</evidence>
<feature type="transmembrane region" description="Helical" evidence="1">
    <location>
        <begin position="339"/>
        <end position="360"/>
    </location>
</feature>
<feature type="transmembrane region" description="Helical" evidence="1">
    <location>
        <begin position="246"/>
        <end position="265"/>
    </location>
</feature>